<proteinExistence type="predicted"/>
<dbReference type="Pfam" id="PF11268">
    <property type="entry name" value="DUF3071"/>
    <property type="match status" value="1"/>
</dbReference>
<dbReference type="Proteomes" id="UP000479226">
    <property type="component" value="Unassembled WGS sequence"/>
</dbReference>
<comment type="caution">
    <text evidence="3">The sequence shown here is derived from an EMBL/GenBank/DDBJ whole genome shotgun (WGS) entry which is preliminary data.</text>
</comment>
<sequence length="459" mass="48778">MADLRLVGVHEDGEHLLLSGTGGEIYLLPLDEALRLATARSPRRPTQNGSTGTRLSPREIQSQIRGGASASDVAEHSGLPLEQVRRYEGPVLAEREHVAQLARRVEVAAADTDGFRSVFGDQAVTLDEMVNHRLGAFGIDTSTLRWDAWRVHDGSWSVTADFAPGTEWAASSIGEPPPARWTFHTGRKSLFNANRWAQQLSELEPVDGPVPERRLSAVADRPFDFETDAADGDSGDGADETPAETEAPDGDPADEYPGNGLLDMLRTRRGQRLGLDEDGDDELAAMLGAQVPAAHAREGGAWGQDGPDGGQADDDAHTDAADGGEAALTAPAATKPAATEDVPAEADSPAAAQHGRKRLRAIPFLSLAPNLHHHHDAPLVGVGEVSTDTREITLSGAPSLRHTPAAHGADRKSPAPEDEAHDAPSDSEVAERLERKATAKPKRSSVPSWDEIVFGTKGD</sequence>
<feature type="domain" description="DUF3071" evidence="2">
    <location>
        <begin position="1"/>
        <end position="183"/>
    </location>
</feature>
<dbReference type="RefSeq" id="WP_165182837.1">
    <property type="nucleotide sequence ID" value="NZ_JAAKZI010000027.1"/>
</dbReference>
<feature type="compositionally biased region" description="Basic and acidic residues" evidence="1">
    <location>
        <begin position="421"/>
        <end position="437"/>
    </location>
</feature>
<feature type="compositionally biased region" description="Low complexity" evidence="1">
    <location>
        <begin position="321"/>
        <end position="340"/>
    </location>
</feature>
<evidence type="ECO:0000256" key="1">
    <source>
        <dbReference type="SAM" id="MobiDB-lite"/>
    </source>
</evidence>
<feature type="region of interest" description="Disordered" evidence="1">
    <location>
        <begin position="298"/>
        <end position="354"/>
    </location>
</feature>
<evidence type="ECO:0000313" key="3">
    <source>
        <dbReference type="EMBL" id="NGN84609.1"/>
    </source>
</evidence>
<protein>
    <submittedName>
        <fullName evidence="3">DUF3071 domain-containing protein</fullName>
    </submittedName>
</protein>
<feature type="region of interest" description="Disordered" evidence="1">
    <location>
        <begin position="38"/>
        <end position="75"/>
    </location>
</feature>
<evidence type="ECO:0000313" key="4">
    <source>
        <dbReference type="Proteomes" id="UP000479226"/>
    </source>
</evidence>
<reference evidence="3 4" key="1">
    <citation type="submission" date="2020-02" db="EMBL/GenBank/DDBJ databases">
        <title>Genome sequence of the type strain DSM 27180 of Arthrobacter silviterrae.</title>
        <authorList>
            <person name="Gao J."/>
            <person name="Sun J."/>
        </authorList>
    </citation>
    <scope>NUCLEOTIDE SEQUENCE [LARGE SCALE GENOMIC DNA]</scope>
    <source>
        <strain evidence="3 4">DSM 27180</strain>
    </source>
</reference>
<organism evidence="3 4">
    <name type="scientific">Arthrobacter silviterrae</name>
    <dbReference type="NCBI Taxonomy" id="2026658"/>
    <lineage>
        <taxon>Bacteria</taxon>
        <taxon>Bacillati</taxon>
        <taxon>Actinomycetota</taxon>
        <taxon>Actinomycetes</taxon>
        <taxon>Micrococcales</taxon>
        <taxon>Micrococcaceae</taxon>
        <taxon>Arthrobacter</taxon>
    </lineage>
</organism>
<feature type="region of interest" description="Disordered" evidence="1">
    <location>
        <begin position="395"/>
        <end position="459"/>
    </location>
</feature>
<dbReference type="NCBIfam" id="NF040712">
    <property type="entry name" value="SepH"/>
    <property type="match status" value="1"/>
</dbReference>
<gene>
    <name evidence="3" type="ORF">G6N77_14245</name>
</gene>
<keyword evidence="4" id="KW-1185">Reference proteome</keyword>
<feature type="compositionally biased region" description="Polar residues" evidence="1">
    <location>
        <begin position="44"/>
        <end position="64"/>
    </location>
</feature>
<accession>A0ABX0DGV6</accession>
<feature type="compositionally biased region" description="Gly residues" evidence="1">
    <location>
        <begin position="300"/>
        <end position="309"/>
    </location>
</feature>
<dbReference type="EMBL" id="JAAKZI010000027">
    <property type="protein sequence ID" value="NGN84609.1"/>
    <property type="molecule type" value="Genomic_DNA"/>
</dbReference>
<evidence type="ECO:0000259" key="2">
    <source>
        <dbReference type="Pfam" id="PF11268"/>
    </source>
</evidence>
<dbReference type="InterPro" id="IPR021421">
    <property type="entry name" value="DUF3071"/>
</dbReference>
<dbReference type="InterPro" id="IPR047682">
    <property type="entry name" value="SepH-like"/>
</dbReference>
<feature type="region of interest" description="Disordered" evidence="1">
    <location>
        <begin position="219"/>
        <end position="261"/>
    </location>
</feature>
<name>A0ABX0DGV6_9MICC</name>
<feature type="compositionally biased region" description="Acidic residues" evidence="1">
    <location>
        <begin position="225"/>
        <end position="254"/>
    </location>
</feature>